<evidence type="ECO:0000256" key="2">
    <source>
        <dbReference type="ARBA" id="ARBA00012438"/>
    </source>
</evidence>
<sequence>MPGQPNQALLLRTLERLLEVPSADLPTALAFACDAVADAMHADKVDAFLLDPTKNSLVAIGTSNQPLSSLQRKVGLDVLQIANGGRVVQIFETKAPFRTGRLMEDPGELKGVRETLKIQSKVGVPIELGGEVRGVLMVASLKRDFFTEDDERFVVSIGRWVGTIAHHAELVQEIGRNAVEQGRRAVAEELMTVLAHDLRNFLSPISGRLHLLRRRAEQEQRAADVRDSEAALNAVGRLARLISNILDVARLDQGVFRLDLQPVDLTALCADIARTLSTPTHEVIVTALDQEVIVRADPSRVSQCLENLVSNAIRHSPRGSPVVMSISKKHLDNGDIGCVEVVDEGPGVPAEILPRIFDRFYAGKTSTGLGMGLYLAQRIAVAHGGNLSVESPPGKGARFWLSIPIYTDD</sequence>
<dbReference type="Gene3D" id="1.10.287.130">
    <property type="match status" value="1"/>
</dbReference>
<evidence type="ECO:0000313" key="9">
    <source>
        <dbReference type="Proteomes" id="UP001151081"/>
    </source>
</evidence>
<evidence type="ECO:0000256" key="3">
    <source>
        <dbReference type="ARBA" id="ARBA00022553"/>
    </source>
</evidence>
<keyword evidence="5 8" id="KW-0418">Kinase</keyword>
<dbReference type="InterPro" id="IPR050736">
    <property type="entry name" value="Sensor_HK_Regulatory"/>
</dbReference>
<dbReference type="InterPro" id="IPR005467">
    <property type="entry name" value="His_kinase_dom"/>
</dbReference>
<dbReference type="InterPro" id="IPR029016">
    <property type="entry name" value="GAF-like_dom_sf"/>
</dbReference>
<dbReference type="Pfam" id="PF02518">
    <property type="entry name" value="HATPase_c"/>
    <property type="match status" value="1"/>
</dbReference>
<dbReference type="SMART" id="SM00065">
    <property type="entry name" value="GAF"/>
    <property type="match status" value="1"/>
</dbReference>
<dbReference type="InterPro" id="IPR036890">
    <property type="entry name" value="HATPase_C_sf"/>
</dbReference>
<comment type="caution">
    <text evidence="8">The sequence shown here is derived from an EMBL/GenBank/DDBJ whole genome shotgun (WGS) entry which is preliminary data.</text>
</comment>
<gene>
    <name evidence="8" type="ORF">KEG57_41920</name>
</gene>
<dbReference type="PROSITE" id="PS50109">
    <property type="entry name" value="HIS_KIN"/>
    <property type="match status" value="1"/>
</dbReference>
<organism evidence="8 9">
    <name type="scientific">Polyangium jinanense</name>
    <dbReference type="NCBI Taxonomy" id="2829994"/>
    <lineage>
        <taxon>Bacteria</taxon>
        <taxon>Pseudomonadati</taxon>
        <taxon>Myxococcota</taxon>
        <taxon>Polyangia</taxon>
        <taxon>Polyangiales</taxon>
        <taxon>Polyangiaceae</taxon>
        <taxon>Polyangium</taxon>
    </lineage>
</organism>
<evidence type="ECO:0000256" key="6">
    <source>
        <dbReference type="ARBA" id="ARBA00023012"/>
    </source>
</evidence>
<dbReference type="InterPro" id="IPR003594">
    <property type="entry name" value="HATPase_dom"/>
</dbReference>
<evidence type="ECO:0000256" key="4">
    <source>
        <dbReference type="ARBA" id="ARBA00022679"/>
    </source>
</evidence>
<dbReference type="PANTHER" id="PTHR43711:SF1">
    <property type="entry name" value="HISTIDINE KINASE 1"/>
    <property type="match status" value="1"/>
</dbReference>
<dbReference type="Pfam" id="PF13185">
    <property type="entry name" value="GAF_2"/>
    <property type="match status" value="1"/>
</dbReference>
<dbReference type="EC" id="2.7.13.3" evidence="2"/>
<evidence type="ECO:0000256" key="5">
    <source>
        <dbReference type="ARBA" id="ARBA00022777"/>
    </source>
</evidence>
<dbReference type="PANTHER" id="PTHR43711">
    <property type="entry name" value="TWO-COMPONENT HISTIDINE KINASE"/>
    <property type="match status" value="1"/>
</dbReference>
<dbReference type="Proteomes" id="UP001151081">
    <property type="component" value="Unassembled WGS sequence"/>
</dbReference>
<dbReference type="PRINTS" id="PR00344">
    <property type="entry name" value="BCTRLSENSOR"/>
</dbReference>
<accession>A0A9X3XD13</accession>
<keyword evidence="6" id="KW-0902">Two-component regulatory system</keyword>
<dbReference type="RefSeq" id="WP_272422297.1">
    <property type="nucleotide sequence ID" value="NZ_JAGTJJ010000047.1"/>
</dbReference>
<dbReference type="Pfam" id="PF00512">
    <property type="entry name" value="HisKA"/>
    <property type="match status" value="1"/>
</dbReference>
<dbReference type="Gene3D" id="3.30.565.10">
    <property type="entry name" value="Histidine kinase-like ATPase, C-terminal domain"/>
    <property type="match status" value="1"/>
</dbReference>
<evidence type="ECO:0000259" key="7">
    <source>
        <dbReference type="PROSITE" id="PS50109"/>
    </source>
</evidence>
<dbReference type="SUPFAM" id="SSF55874">
    <property type="entry name" value="ATPase domain of HSP90 chaperone/DNA topoisomerase II/histidine kinase"/>
    <property type="match status" value="1"/>
</dbReference>
<dbReference type="SUPFAM" id="SSF47384">
    <property type="entry name" value="Homodimeric domain of signal transducing histidine kinase"/>
    <property type="match status" value="1"/>
</dbReference>
<dbReference type="Gene3D" id="3.30.450.40">
    <property type="match status" value="1"/>
</dbReference>
<dbReference type="InterPro" id="IPR004358">
    <property type="entry name" value="Sig_transdc_His_kin-like_C"/>
</dbReference>
<dbReference type="AlphaFoldDB" id="A0A9X3XD13"/>
<dbReference type="CDD" id="cd00082">
    <property type="entry name" value="HisKA"/>
    <property type="match status" value="1"/>
</dbReference>
<dbReference type="CDD" id="cd00075">
    <property type="entry name" value="HATPase"/>
    <property type="match status" value="1"/>
</dbReference>
<dbReference type="InterPro" id="IPR003018">
    <property type="entry name" value="GAF"/>
</dbReference>
<dbReference type="EMBL" id="JAGTJJ010000047">
    <property type="protein sequence ID" value="MDC3987100.1"/>
    <property type="molecule type" value="Genomic_DNA"/>
</dbReference>
<name>A0A9X3XD13_9BACT</name>
<keyword evidence="3" id="KW-0597">Phosphoprotein</keyword>
<keyword evidence="4" id="KW-0808">Transferase</keyword>
<protein>
    <recommendedName>
        <fullName evidence="2">histidine kinase</fullName>
        <ecNumber evidence="2">2.7.13.3</ecNumber>
    </recommendedName>
</protein>
<dbReference type="InterPro" id="IPR036097">
    <property type="entry name" value="HisK_dim/P_sf"/>
</dbReference>
<dbReference type="GO" id="GO:0000155">
    <property type="term" value="F:phosphorelay sensor kinase activity"/>
    <property type="evidence" value="ECO:0007669"/>
    <property type="project" value="InterPro"/>
</dbReference>
<comment type="catalytic activity">
    <reaction evidence="1">
        <text>ATP + protein L-histidine = ADP + protein N-phospho-L-histidine.</text>
        <dbReference type="EC" id="2.7.13.3"/>
    </reaction>
</comment>
<dbReference type="InterPro" id="IPR003661">
    <property type="entry name" value="HisK_dim/P_dom"/>
</dbReference>
<dbReference type="SMART" id="SM00388">
    <property type="entry name" value="HisKA"/>
    <property type="match status" value="1"/>
</dbReference>
<dbReference type="SUPFAM" id="SSF55781">
    <property type="entry name" value="GAF domain-like"/>
    <property type="match status" value="1"/>
</dbReference>
<feature type="domain" description="Histidine kinase" evidence="7">
    <location>
        <begin position="193"/>
        <end position="407"/>
    </location>
</feature>
<evidence type="ECO:0000256" key="1">
    <source>
        <dbReference type="ARBA" id="ARBA00000085"/>
    </source>
</evidence>
<dbReference type="SMART" id="SM00387">
    <property type="entry name" value="HATPase_c"/>
    <property type="match status" value="1"/>
</dbReference>
<proteinExistence type="predicted"/>
<reference evidence="8 9" key="1">
    <citation type="submission" date="2021-04" db="EMBL/GenBank/DDBJ databases">
        <title>Genome analysis of Polyangium sp.</title>
        <authorList>
            <person name="Li Y."/>
            <person name="Wang J."/>
        </authorList>
    </citation>
    <scope>NUCLEOTIDE SEQUENCE [LARGE SCALE GENOMIC DNA]</scope>
    <source>
        <strain evidence="8 9">SDU14</strain>
    </source>
</reference>
<keyword evidence="9" id="KW-1185">Reference proteome</keyword>
<evidence type="ECO:0000313" key="8">
    <source>
        <dbReference type="EMBL" id="MDC3987100.1"/>
    </source>
</evidence>